<feature type="compositionally biased region" description="Basic residues" evidence="4">
    <location>
        <begin position="669"/>
        <end position="680"/>
    </location>
</feature>
<dbReference type="InterPro" id="IPR021183">
    <property type="entry name" value="NatA_aux_su"/>
</dbReference>
<accession>D8LSU9</accession>
<dbReference type="Gene3D" id="1.25.40.1010">
    <property type="match status" value="1"/>
</dbReference>
<feature type="region of interest" description="Disordered" evidence="4">
    <location>
        <begin position="373"/>
        <end position="393"/>
    </location>
</feature>
<dbReference type="PANTHER" id="PTHR22767:SF2">
    <property type="entry name" value="N(ALPHA)-ACETYLTRANSFERASE 15_16, ISOFORM A"/>
    <property type="match status" value="1"/>
</dbReference>
<dbReference type="SMART" id="SM00028">
    <property type="entry name" value="TPR"/>
    <property type="match status" value="5"/>
</dbReference>
<keyword evidence="1" id="KW-0677">Repeat</keyword>
<feature type="compositionally biased region" description="Low complexity" evidence="4">
    <location>
        <begin position="835"/>
        <end position="845"/>
    </location>
</feature>
<dbReference type="PROSITE" id="PS50005">
    <property type="entry name" value="TPR"/>
    <property type="match status" value="1"/>
</dbReference>
<feature type="compositionally biased region" description="Basic and acidic residues" evidence="4">
    <location>
        <begin position="681"/>
        <end position="698"/>
    </location>
</feature>
<gene>
    <name evidence="5" type="ORF">Esi_0077_0009</name>
</gene>
<dbReference type="EMBL" id="FN649760">
    <property type="protein sequence ID" value="CBN77876.1"/>
    <property type="molecule type" value="Genomic_DNA"/>
</dbReference>
<feature type="region of interest" description="Disordered" evidence="4">
    <location>
        <begin position="821"/>
        <end position="854"/>
    </location>
</feature>
<dbReference type="PANTHER" id="PTHR22767">
    <property type="entry name" value="N-TERMINAL ACETYLTRANSFERASE-RELATED"/>
    <property type="match status" value="1"/>
</dbReference>
<feature type="compositionally biased region" description="Basic and acidic residues" evidence="4">
    <location>
        <begin position="713"/>
        <end position="725"/>
    </location>
</feature>
<dbReference type="InterPro" id="IPR019734">
    <property type="entry name" value="TPR_rpt"/>
</dbReference>
<dbReference type="GO" id="GO:0005737">
    <property type="term" value="C:cytoplasm"/>
    <property type="evidence" value="ECO:0007669"/>
    <property type="project" value="TreeGrafter"/>
</dbReference>
<keyword evidence="6" id="KW-1185">Reference proteome</keyword>
<protein>
    <submittedName>
        <fullName evidence="5">Acetyltransferase 1-like</fullName>
    </submittedName>
</protein>
<dbReference type="Gene3D" id="1.25.40.1040">
    <property type="match status" value="1"/>
</dbReference>
<evidence type="ECO:0000256" key="2">
    <source>
        <dbReference type="ARBA" id="ARBA00022803"/>
    </source>
</evidence>
<dbReference type="OrthoDB" id="10263032at2759"/>
<dbReference type="eggNOG" id="KOG1156">
    <property type="taxonomic scope" value="Eukaryota"/>
</dbReference>
<dbReference type="Pfam" id="PF12569">
    <property type="entry name" value="NatA_aux_su"/>
    <property type="match status" value="3"/>
</dbReference>
<reference evidence="5 6" key="1">
    <citation type="journal article" date="2010" name="Nature">
        <title>The Ectocarpus genome and the independent evolution of multicellularity in brown algae.</title>
        <authorList>
            <person name="Cock J.M."/>
            <person name="Sterck L."/>
            <person name="Rouze P."/>
            <person name="Scornet D."/>
            <person name="Allen A.E."/>
            <person name="Amoutzias G."/>
            <person name="Anthouard V."/>
            <person name="Artiguenave F."/>
            <person name="Aury J.M."/>
            <person name="Badger J.H."/>
            <person name="Beszteri B."/>
            <person name="Billiau K."/>
            <person name="Bonnet E."/>
            <person name="Bothwell J.H."/>
            <person name="Bowler C."/>
            <person name="Boyen C."/>
            <person name="Brownlee C."/>
            <person name="Carrano C.J."/>
            <person name="Charrier B."/>
            <person name="Cho G.Y."/>
            <person name="Coelho S.M."/>
            <person name="Collen J."/>
            <person name="Corre E."/>
            <person name="Da Silva C."/>
            <person name="Delage L."/>
            <person name="Delaroque N."/>
            <person name="Dittami S.M."/>
            <person name="Doulbeau S."/>
            <person name="Elias M."/>
            <person name="Farnham G."/>
            <person name="Gachon C.M."/>
            <person name="Gschloessl B."/>
            <person name="Heesch S."/>
            <person name="Jabbari K."/>
            <person name="Jubin C."/>
            <person name="Kawai H."/>
            <person name="Kimura K."/>
            <person name="Kloareg B."/>
            <person name="Kupper F.C."/>
            <person name="Lang D."/>
            <person name="Le Bail A."/>
            <person name="Leblanc C."/>
            <person name="Lerouge P."/>
            <person name="Lohr M."/>
            <person name="Lopez P.J."/>
            <person name="Martens C."/>
            <person name="Maumus F."/>
            <person name="Michel G."/>
            <person name="Miranda-Saavedra D."/>
            <person name="Morales J."/>
            <person name="Moreau H."/>
            <person name="Motomura T."/>
            <person name="Nagasato C."/>
            <person name="Napoli C.A."/>
            <person name="Nelson D.R."/>
            <person name="Nyvall-Collen P."/>
            <person name="Peters A.F."/>
            <person name="Pommier C."/>
            <person name="Potin P."/>
            <person name="Poulain J."/>
            <person name="Quesneville H."/>
            <person name="Read B."/>
            <person name="Rensing S.A."/>
            <person name="Ritter A."/>
            <person name="Rousvoal S."/>
            <person name="Samanta M."/>
            <person name="Samson G."/>
            <person name="Schroeder D.C."/>
            <person name="Segurens B."/>
            <person name="Strittmatter M."/>
            <person name="Tonon T."/>
            <person name="Tregear J.W."/>
            <person name="Valentin K."/>
            <person name="von Dassow P."/>
            <person name="Yamagishi T."/>
            <person name="Van de Peer Y."/>
            <person name="Wincker P."/>
        </authorList>
    </citation>
    <scope>NUCLEOTIDE SEQUENCE [LARGE SCALE GENOMIC DNA]</scope>
    <source>
        <strain evidence="6">Ec32 / CCAP1310/4</strain>
    </source>
</reference>
<evidence type="ECO:0000313" key="5">
    <source>
        <dbReference type="EMBL" id="CBN77876.1"/>
    </source>
</evidence>
<evidence type="ECO:0000256" key="3">
    <source>
        <dbReference type="PROSITE-ProRule" id="PRU00339"/>
    </source>
</evidence>
<evidence type="ECO:0000256" key="1">
    <source>
        <dbReference type="ARBA" id="ARBA00022737"/>
    </source>
</evidence>
<name>D8LSU9_ECTSI</name>
<dbReference type="AlphaFoldDB" id="D8LSU9"/>
<proteinExistence type="predicted"/>
<dbReference type="InterPro" id="IPR011990">
    <property type="entry name" value="TPR-like_helical_dom_sf"/>
</dbReference>
<evidence type="ECO:0000256" key="4">
    <source>
        <dbReference type="SAM" id="MobiDB-lite"/>
    </source>
</evidence>
<dbReference type="InParanoid" id="D8LSU9"/>
<evidence type="ECO:0000313" key="6">
    <source>
        <dbReference type="Proteomes" id="UP000002630"/>
    </source>
</evidence>
<dbReference type="PIRSF" id="PIRSF000422">
    <property type="entry name" value="N-terminal-AcTrfase-A_aux_su"/>
    <property type="match status" value="1"/>
</dbReference>
<dbReference type="Proteomes" id="UP000002630">
    <property type="component" value="Unassembled WGS sequence"/>
</dbReference>
<feature type="repeat" description="TPR" evidence="3">
    <location>
        <begin position="82"/>
        <end position="115"/>
    </location>
</feature>
<keyword evidence="2 3" id="KW-0802">TPR repeat</keyword>
<feature type="region of interest" description="Disordered" evidence="4">
    <location>
        <begin position="667"/>
        <end position="749"/>
    </location>
</feature>
<dbReference type="FunCoup" id="D8LSU9">
    <property type="interactions" value="374"/>
</dbReference>
<organism evidence="5 6">
    <name type="scientific">Ectocarpus siliculosus</name>
    <name type="common">Brown alga</name>
    <name type="synonym">Conferva siliculosa</name>
    <dbReference type="NCBI Taxonomy" id="2880"/>
    <lineage>
        <taxon>Eukaryota</taxon>
        <taxon>Sar</taxon>
        <taxon>Stramenopiles</taxon>
        <taxon>Ochrophyta</taxon>
        <taxon>PX clade</taxon>
        <taxon>Phaeophyceae</taxon>
        <taxon>Ectocarpales</taxon>
        <taxon>Ectocarpaceae</taxon>
        <taxon>Ectocarpus</taxon>
    </lineage>
</organism>
<dbReference type="STRING" id="2880.D8LSU9"/>
<dbReference type="GO" id="GO:0016740">
    <property type="term" value="F:transferase activity"/>
    <property type="evidence" value="ECO:0007669"/>
    <property type="project" value="UniProtKB-KW"/>
</dbReference>
<sequence>MASIPDNRKLPKREADLFKSILKLYERKEYKKGLKAAEAVLKKFPTHGETLAMKGLTLNALGKKEEAHDHVRRGLRADLRSHVCWHVYGLLHRSERNYAEAIKSYLNALKHEPENLQILKDLAALQIQIREVKGFVETRRKLLGLKSNLQQNWTAYAVANHVAGNAETTVQAIDAFVKTLKGDRYQRADERYPHSELLLYKNLALSDAGMTQEALDHLEECSDKVMDKLGWTKKKGELLLALGRHEDAEKIYRELLDRGDEDYTFHRGLQCAVLKLPPKQCEEALKLRACELPSGALRAAGKLGEAEVETLTKLYRGLRERFEGSPAAARIPLTFLEGEELRSSLDAYMRRYLRKGVPSLGTDLSSVFEKQGAPTSVAAGGDADGGEEKLGRPSPVVTDAFDLRNHPVQQMVMDLTKSFVESLRSTGRFPTAEGEKDGDKEPEETLAWTLFLRAQLEERTGFLQEAYDTLEECAALQPTMLDFLQRKGRVLRKMGALTRAAEAVDSARMLDKADRYMNSKATKYLLRAGQIPKAEQTIAIFTRHEGDPQHNLFEMQCSWFELEWAEAQIRAGKPGLAMKKALAVHTHFEDFVEDQFDFHTYCMRKVTLRSYLGMLRMVDDLRSQKSYRRASALLVRAYLRLHDERPGSAGGGGAAGLPDMTNMTAAEKKRVKAKARRDAKKKAAEQELEKQQMLDEAARQSALAKETANGSSKTDDGGGGGEKKGGHNKRRGRAAAAPPVDPDPLGLTLLEKDPLPEAARLVALLSAHAGAYVETHLLAFDVAMRRGKYLLAARAVIRGRALEPRNPELLLRTIQLYHEAQATPPSPGQPAASCAPADGSSTPSPTTGPAPPSPLVARVLAEEAEGLLGTGGLAGAVAELVRLAEDAETGSLGARVCAAKALSLTAAEQGREQAVRIVREGLDGRGVTVPGCANAVEAVRGVVGEDGSAAVEALREVCGNTFPNAEVFKSSSAQEVVASSG</sequence>
<dbReference type="SUPFAM" id="SSF48452">
    <property type="entry name" value="TPR-like"/>
    <property type="match status" value="1"/>
</dbReference>